<protein>
    <submittedName>
        <fullName evidence="1">Uncharacterized protein</fullName>
    </submittedName>
</protein>
<organism evidence="1 2">
    <name type="scientific">Nyssa sinensis</name>
    <dbReference type="NCBI Taxonomy" id="561372"/>
    <lineage>
        <taxon>Eukaryota</taxon>
        <taxon>Viridiplantae</taxon>
        <taxon>Streptophyta</taxon>
        <taxon>Embryophyta</taxon>
        <taxon>Tracheophyta</taxon>
        <taxon>Spermatophyta</taxon>
        <taxon>Magnoliopsida</taxon>
        <taxon>eudicotyledons</taxon>
        <taxon>Gunneridae</taxon>
        <taxon>Pentapetalae</taxon>
        <taxon>asterids</taxon>
        <taxon>Cornales</taxon>
        <taxon>Nyssaceae</taxon>
        <taxon>Nyssa</taxon>
    </lineage>
</organism>
<name>A0A5J5C3K0_9ASTE</name>
<gene>
    <name evidence="1" type="ORF">F0562_001629</name>
</gene>
<accession>A0A5J5C3K0</accession>
<reference evidence="1 2" key="1">
    <citation type="submission" date="2019-09" db="EMBL/GenBank/DDBJ databases">
        <title>A chromosome-level genome assembly of the Chinese tupelo Nyssa sinensis.</title>
        <authorList>
            <person name="Yang X."/>
            <person name="Kang M."/>
            <person name="Yang Y."/>
            <person name="Xiong H."/>
            <person name="Wang M."/>
            <person name="Zhang Z."/>
            <person name="Wang Z."/>
            <person name="Wu H."/>
            <person name="Ma T."/>
            <person name="Liu J."/>
            <person name="Xi Z."/>
        </authorList>
    </citation>
    <scope>NUCLEOTIDE SEQUENCE [LARGE SCALE GENOMIC DNA]</scope>
    <source>
        <strain evidence="1">J267</strain>
        <tissue evidence="1">Leaf</tissue>
    </source>
</reference>
<dbReference type="Proteomes" id="UP000325577">
    <property type="component" value="Linkage Group LG0"/>
</dbReference>
<evidence type="ECO:0000313" key="2">
    <source>
        <dbReference type="Proteomes" id="UP000325577"/>
    </source>
</evidence>
<proteinExistence type="predicted"/>
<dbReference type="EMBL" id="CM018031">
    <property type="protein sequence ID" value="KAA8549963.1"/>
    <property type="molecule type" value="Genomic_DNA"/>
</dbReference>
<evidence type="ECO:0000313" key="1">
    <source>
        <dbReference type="EMBL" id="KAA8549963.1"/>
    </source>
</evidence>
<keyword evidence="2" id="KW-1185">Reference proteome</keyword>
<sequence>MEGRFLKKGEILLVKGSPSNAEVNYGFLLFIPPSEPIIESTKEALTTTKRHIEGKTTFGLYLDPYKLLKILKLDKVHMFRFELDVGDHIFQNNQDPNVTIVFEANTDKEVSTSKDIHIDATETQNVQKGALEDAGSERDSTQIQFGDPSGSQVFEQDNIVVKDPILDAIKGSLPKVEITGEASTRVENTKFEGDKKFSIEFSCYFATRF</sequence>
<dbReference type="AlphaFoldDB" id="A0A5J5C3K0"/>